<evidence type="ECO:0000259" key="1">
    <source>
        <dbReference type="Pfam" id="PF13843"/>
    </source>
</evidence>
<dbReference type="InterPro" id="IPR029526">
    <property type="entry name" value="PGBD"/>
</dbReference>
<dbReference type="EMBL" id="JAACXV010012818">
    <property type="protein sequence ID" value="KAF7274442.1"/>
    <property type="molecule type" value="Genomic_DNA"/>
</dbReference>
<comment type="caution">
    <text evidence="2">The sequence shown here is derived from an EMBL/GenBank/DDBJ whole genome shotgun (WGS) entry which is preliminary data.</text>
</comment>
<accession>A0A834I4G9</accession>
<keyword evidence="3" id="KW-1185">Reference proteome</keyword>
<proteinExistence type="predicted"/>
<gene>
    <name evidence="2" type="ORF">GWI33_012904</name>
</gene>
<organism evidence="2 3">
    <name type="scientific">Rhynchophorus ferrugineus</name>
    <name type="common">Red palm weevil</name>
    <name type="synonym">Curculio ferrugineus</name>
    <dbReference type="NCBI Taxonomy" id="354439"/>
    <lineage>
        <taxon>Eukaryota</taxon>
        <taxon>Metazoa</taxon>
        <taxon>Ecdysozoa</taxon>
        <taxon>Arthropoda</taxon>
        <taxon>Hexapoda</taxon>
        <taxon>Insecta</taxon>
        <taxon>Pterygota</taxon>
        <taxon>Neoptera</taxon>
        <taxon>Endopterygota</taxon>
        <taxon>Coleoptera</taxon>
        <taxon>Polyphaga</taxon>
        <taxon>Cucujiformia</taxon>
        <taxon>Curculionidae</taxon>
        <taxon>Dryophthorinae</taxon>
        <taxon>Rhynchophorus</taxon>
    </lineage>
</organism>
<reference evidence="2" key="1">
    <citation type="submission" date="2020-08" db="EMBL/GenBank/DDBJ databases">
        <title>Genome sequencing and assembly of the red palm weevil Rhynchophorus ferrugineus.</title>
        <authorList>
            <person name="Dias G.B."/>
            <person name="Bergman C.M."/>
            <person name="Manee M."/>
        </authorList>
    </citation>
    <scope>NUCLEOTIDE SEQUENCE</scope>
    <source>
        <strain evidence="2">AA-2017</strain>
        <tissue evidence="2">Whole larva</tissue>
    </source>
</reference>
<feature type="domain" description="PiggyBac transposable element-derived protein" evidence="1">
    <location>
        <begin position="1"/>
        <end position="131"/>
    </location>
</feature>
<dbReference type="PANTHER" id="PTHR46599:SF3">
    <property type="entry name" value="PIGGYBAC TRANSPOSABLE ELEMENT-DERIVED PROTEIN 4"/>
    <property type="match status" value="1"/>
</dbReference>
<evidence type="ECO:0000313" key="2">
    <source>
        <dbReference type="EMBL" id="KAF7274442.1"/>
    </source>
</evidence>
<dbReference type="Pfam" id="PF13843">
    <property type="entry name" value="DDE_Tnp_1_7"/>
    <property type="match status" value="1"/>
</dbReference>
<evidence type="ECO:0000313" key="3">
    <source>
        <dbReference type="Proteomes" id="UP000625711"/>
    </source>
</evidence>
<dbReference type="PANTHER" id="PTHR46599">
    <property type="entry name" value="PIGGYBAC TRANSPOSABLE ELEMENT-DERIVED PROTEIN 4"/>
    <property type="match status" value="1"/>
</dbReference>
<protein>
    <recommendedName>
        <fullName evidence="1">PiggyBac transposable element-derived protein domain-containing protein</fullName>
    </recommendedName>
</protein>
<dbReference type="Proteomes" id="UP000625711">
    <property type="component" value="Unassembled WGS sequence"/>
</dbReference>
<sequence length="133" mass="15245">MAEAYYPGRELVLGGPMVLWRGRLVFRENIRNKHHKYGVKLCTLSTPNGMVQKFAVYTDMADDLGDNQHAKKVVIYLIQGKLNVGHSVYLDNYYNSHDLARSLLEQKTHCTVTLRTARKNTPRAIQKTRLKKG</sequence>
<dbReference type="OrthoDB" id="6740508at2759"/>
<dbReference type="AlphaFoldDB" id="A0A834I4G9"/>
<name>A0A834I4G9_RHYFE</name>